<dbReference type="OrthoDB" id="8550022at2"/>
<evidence type="ECO:0000313" key="9">
    <source>
        <dbReference type="EMBL" id="RFF29446.1"/>
    </source>
</evidence>
<dbReference type="RefSeq" id="WP_116651472.1">
    <property type="nucleotide sequence ID" value="NZ_QUZK01000046.1"/>
</dbReference>
<comment type="caution">
    <text evidence="9">The sequence shown here is derived from an EMBL/GenBank/DDBJ whole genome shotgun (WGS) entry which is preliminary data.</text>
</comment>
<keyword evidence="3" id="KW-0472">Membrane</keyword>
<accession>A0A3E1K683</accession>
<evidence type="ECO:0000256" key="2">
    <source>
        <dbReference type="ARBA" id="ARBA00022729"/>
    </source>
</evidence>
<dbReference type="PROSITE" id="PS51257">
    <property type="entry name" value="PROKAR_LIPOPROTEIN"/>
    <property type="match status" value="1"/>
</dbReference>
<evidence type="ECO:0000256" key="6">
    <source>
        <dbReference type="ARBA" id="ARBA00023288"/>
    </source>
</evidence>
<dbReference type="AlphaFoldDB" id="A0A3E1K683"/>
<feature type="chain" id="PRO_5017826047" description="Lipoprotein" evidence="8">
    <location>
        <begin position="23"/>
        <end position="58"/>
    </location>
</feature>
<evidence type="ECO:0000256" key="5">
    <source>
        <dbReference type="ARBA" id="ARBA00023237"/>
    </source>
</evidence>
<evidence type="ECO:0008006" key="11">
    <source>
        <dbReference type="Google" id="ProtNLM"/>
    </source>
</evidence>
<evidence type="ECO:0000256" key="1">
    <source>
        <dbReference type="ARBA" id="ARBA00004459"/>
    </source>
</evidence>
<keyword evidence="2 8" id="KW-0732">Signal</keyword>
<keyword evidence="4" id="KW-0564">Palmitate</keyword>
<name>A0A3E1K683_9GAMM</name>
<feature type="signal peptide" evidence="8">
    <location>
        <begin position="1"/>
        <end position="22"/>
    </location>
</feature>
<sequence>MRSSLTALAAVLLSLAALSVSGCGLKGDLYLPGDEATAPAPEPNEDEREESTTGDSEA</sequence>
<comment type="subcellular location">
    <subcellularLocation>
        <location evidence="1">Cell outer membrane</location>
        <topology evidence="1">Lipid-anchor</topology>
    </subcellularLocation>
</comment>
<reference evidence="9 10" key="1">
    <citation type="submission" date="2018-08" db="EMBL/GenBank/DDBJ databases">
        <title>Wenzhouxiangella salilacus sp. nov., a novel bacterium isolated from a saline lake in Xinjiang Province, China.</title>
        <authorList>
            <person name="Han S."/>
        </authorList>
    </citation>
    <scope>NUCLEOTIDE SEQUENCE [LARGE SCALE GENOMIC DNA]</scope>
    <source>
        <strain evidence="9 10">XDB06</strain>
    </source>
</reference>
<dbReference type="NCBIfam" id="NF047847">
    <property type="entry name" value="SS_mature_LptM"/>
    <property type="match status" value="1"/>
</dbReference>
<evidence type="ECO:0000256" key="4">
    <source>
        <dbReference type="ARBA" id="ARBA00023139"/>
    </source>
</evidence>
<keyword evidence="5" id="KW-0998">Cell outer membrane</keyword>
<dbReference type="Proteomes" id="UP000260351">
    <property type="component" value="Unassembled WGS sequence"/>
</dbReference>
<evidence type="ECO:0000256" key="3">
    <source>
        <dbReference type="ARBA" id="ARBA00023136"/>
    </source>
</evidence>
<dbReference type="Pfam" id="PF13627">
    <property type="entry name" value="LptM_cons"/>
    <property type="match status" value="1"/>
</dbReference>
<proteinExistence type="predicted"/>
<evidence type="ECO:0000256" key="8">
    <source>
        <dbReference type="SAM" id="SignalP"/>
    </source>
</evidence>
<keyword evidence="6" id="KW-0449">Lipoprotein</keyword>
<evidence type="ECO:0000256" key="7">
    <source>
        <dbReference type="SAM" id="MobiDB-lite"/>
    </source>
</evidence>
<keyword evidence="10" id="KW-1185">Reference proteome</keyword>
<protein>
    <recommendedName>
        <fullName evidence="11">Lipoprotein</fullName>
    </recommendedName>
</protein>
<evidence type="ECO:0000313" key="10">
    <source>
        <dbReference type="Proteomes" id="UP000260351"/>
    </source>
</evidence>
<dbReference type="EMBL" id="QUZK01000046">
    <property type="protein sequence ID" value="RFF29446.1"/>
    <property type="molecule type" value="Genomic_DNA"/>
</dbReference>
<feature type="region of interest" description="Disordered" evidence="7">
    <location>
        <begin position="29"/>
        <end position="58"/>
    </location>
</feature>
<dbReference type="GO" id="GO:0009279">
    <property type="term" value="C:cell outer membrane"/>
    <property type="evidence" value="ECO:0007669"/>
    <property type="project" value="UniProtKB-SubCell"/>
</dbReference>
<dbReference type="InterPro" id="IPR032831">
    <property type="entry name" value="LptM_cons"/>
</dbReference>
<gene>
    <name evidence="9" type="ORF">DZC52_12425</name>
</gene>
<organism evidence="9 10">
    <name type="scientific">Wenzhouxiangella sediminis</name>
    <dbReference type="NCBI Taxonomy" id="1792836"/>
    <lineage>
        <taxon>Bacteria</taxon>
        <taxon>Pseudomonadati</taxon>
        <taxon>Pseudomonadota</taxon>
        <taxon>Gammaproteobacteria</taxon>
        <taxon>Chromatiales</taxon>
        <taxon>Wenzhouxiangellaceae</taxon>
        <taxon>Wenzhouxiangella</taxon>
    </lineage>
</organism>